<dbReference type="PROSITE" id="PS51257">
    <property type="entry name" value="PROKAR_LIPOPROTEIN"/>
    <property type="match status" value="1"/>
</dbReference>
<evidence type="ECO:0000256" key="1">
    <source>
        <dbReference type="SAM" id="MobiDB-lite"/>
    </source>
</evidence>
<reference evidence="5 6" key="2">
    <citation type="journal article" date="2019" name="Appl. Environ. Microbiol.">
        <title>Clinically Unreported Salmonellosis Outbreak Detected via Comparative Genomic Analysis of Municipal Wastewater Salmonella Isolates.</title>
        <authorList>
            <person name="Diemert S."/>
            <person name="Yan T."/>
        </authorList>
    </citation>
    <scope>NUCLEOTIDE SEQUENCE [LARGE SCALE GENOMIC DNA]</scope>
    <source>
        <strain evidence="5 6">HIY0183</strain>
    </source>
</reference>
<dbReference type="Proteomes" id="UP000319232">
    <property type="component" value="Unassembled WGS sequence"/>
</dbReference>
<organism evidence="5 6">
    <name type="scientific">Salmonella anatum</name>
    <dbReference type="NCBI Taxonomy" id="58712"/>
    <lineage>
        <taxon>Bacteria</taxon>
        <taxon>Pseudomonadati</taxon>
        <taxon>Pseudomonadota</taxon>
        <taxon>Gammaproteobacteria</taxon>
        <taxon>Enterobacterales</taxon>
        <taxon>Enterobacteriaceae</taxon>
        <taxon>Salmonella</taxon>
    </lineage>
</organism>
<reference evidence="2" key="3">
    <citation type="submission" date="2019-04" db="EMBL/GenBank/DDBJ databases">
        <authorList>
            <consortium name="GenomeTrakr network: Whole genome sequencing for foodborne pathogen traceback"/>
        </authorList>
    </citation>
    <scope>NUCLEOTIDE SEQUENCE</scope>
    <source>
        <strain evidence="2">FSIS11919908</strain>
        <strain evidence="4">HIY0183</strain>
    </source>
</reference>
<proteinExistence type="predicted"/>
<evidence type="ECO:0000313" key="6">
    <source>
        <dbReference type="Proteomes" id="UP000319232"/>
    </source>
</evidence>
<sequence length="144" mass="15981">MKMSYWALILTFIACVAGGLVWSANHYHGKFLEEQKRADAAEQRADSTEAITENVLRTMAITNIIQEANQHAKQQIALESQRTQEDIKVAVADDDCAVRLVPAAAADRLRKYADSLRNSTSNSASSYSDFGNSSTAHPRYSDLW</sequence>
<dbReference type="EMBL" id="AAKQAO010000047">
    <property type="protein sequence ID" value="ECU4738093.1"/>
    <property type="molecule type" value="Genomic_DNA"/>
</dbReference>
<protein>
    <submittedName>
        <fullName evidence="5">DUF2570 domain-containing protein</fullName>
    </submittedName>
</protein>
<dbReference type="EMBL" id="AAKJAJ010000006">
    <property type="protein sequence ID" value="ECS2637788.1"/>
    <property type="molecule type" value="Genomic_DNA"/>
</dbReference>
<dbReference type="EMBL" id="AAHZBB010000026">
    <property type="protein sequence ID" value="ECB8976902.1"/>
    <property type="molecule type" value="Genomic_DNA"/>
</dbReference>
<dbReference type="EMBL" id="VCUW02000032">
    <property type="protein sequence ID" value="TRG41996.1"/>
    <property type="molecule type" value="Genomic_DNA"/>
</dbReference>
<evidence type="ECO:0000313" key="3">
    <source>
        <dbReference type="EMBL" id="ECS2637788.1"/>
    </source>
</evidence>
<reference evidence="3" key="1">
    <citation type="submission" date="2018-07" db="EMBL/GenBank/DDBJ databases">
        <authorList>
            <consortium name="NARMS: The National Antimicrobial Resistance Monitoring System"/>
        </authorList>
    </citation>
    <scope>NUCLEOTIDE SEQUENCE</scope>
    <source>
        <strain evidence="3">FSIS1605746</strain>
    </source>
</reference>
<comment type="caution">
    <text evidence="5">The sequence shown here is derived from an EMBL/GenBank/DDBJ whole genome shotgun (WGS) entry which is preliminary data.</text>
</comment>
<dbReference type="AlphaFoldDB" id="A0A4Z9NS88"/>
<feature type="compositionally biased region" description="Low complexity" evidence="1">
    <location>
        <begin position="118"/>
        <end position="128"/>
    </location>
</feature>
<feature type="region of interest" description="Disordered" evidence="1">
    <location>
        <begin position="118"/>
        <end position="144"/>
    </location>
</feature>
<name>A0A4Z9NS88_SALAN</name>
<gene>
    <name evidence="3" type="ORF">AZF31_10580</name>
    <name evidence="4" type="ORF">EVA07_24460</name>
    <name evidence="2" type="ORF">FAC46_21960</name>
    <name evidence="5" type="ORF">FG704_024170</name>
</gene>
<evidence type="ECO:0000313" key="5">
    <source>
        <dbReference type="EMBL" id="TRG41996.1"/>
    </source>
</evidence>
<evidence type="ECO:0000313" key="4">
    <source>
        <dbReference type="EMBL" id="ECU4738093.1"/>
    </source>
</evidence>
<accession>A0A4Z9NS88</accession>
<evidence type="ECO:0000313" key="2">
    <source>
        <dbReference type="EMBL" id="ECB8976902.1"/>
    </source>
</evidence>